<sequence length="65" mass="7752">MKKKDDDKLMTVPEILDELGGVSVRTLYRWREIGKFPRGLRLPNDEIRLYRSEFEAWLETLREAA</sequence>
<organism evidence="2 3">
    <name type="scientific">Streptosporangium canum</name>
    <dbReference type="NCBI Taxonomy" id="324952"/>
    <lineage>
        <taxon>Bacteria</taxon>
        <taxon>Bacillati</taxon>
        <taxon>Actinomycetota</taxon>
        <taxon>Actinomycetes</taxon>
        <taxon>Streptosporangiales</taxon>
        <taxon>Streptosporangiaceae</taxon>
        <taxon>Streptosporangium</taxon>
    </lineage>
</organism>
<dbReference type="EMBL" id="FOQY01000060">
    <property type="protein sequence ID" value="SFL15183.1"/>
    <property type="molecule type" value="Genomic_DNA"/>
</dbReference>
<keyword evidence="3" id="KW-1185">Reference proteome</keyword>
<evidence type="ECO:0000259" key="1">
    <source>
        <dbReference type="Pfam" id="PF12728"/>
    </source>
</evidence>
<evidence type="ECO:0000313" key="2">
    <source>
        <dbReference type="EMBL" id="SFL15183.1"/>
    </source>
</evidence>
<protein>
    <submittedName>
        <fullName evidence="2">Transcriptional regulator, AlpA family</fullName>
    </submittedName>
</protein>
<evidence type="ECO:0000313" key="3">
    <source>
        <dbReference type="Proteomes" id="UP000199111"/>
    </source>
</evidence>
<name>A0A1I4FCJ0_9ACTN</name>
<dbReference type="InterPro" id="IPR041657">
    <property type="entry name" value="HTH_17"/>
</dbReference>
<accession>A0A1I4FCJ0</accession>
<reference evidence="3" key="1">
    <citation type="submission" date="2016-10" db="EMBL/GenBank/DDBJ databases">
        <authorList>
            <person name="Varghese N."/>
            <person name="Submissions S."/>
        </authorList>
    </citation>
    <scope>NUCLEOTIDE SEQUENCE [LARGE SCALE GENOMIC DNA]</scope>
    <source>
        <strain evidence="3">CGMCC 4.2126</strain>
    </source>
</reference>
<dbReference type="Proteomes" id="UP000199111">
    <property type="component" value="Unassembled WGS sequence"/>
</dbReference>
<feature type="domain" description="Helix-turn-helix" evidence="1">
    <location>
        <begin position="9"/>
        <end position="60"/>
    </location>
</feature>
<dbReference type="SUPFAM" id="SSF46955">
    <property type="entry name" value="Putative DNA-binding domain"/>
    <property type="match status" value="1"/>
</dbReference>
<dbReference type="AlphaFoldDB" id="A0A1I4FCJ0"/>
<proteinExistence type="predicted"/>
<gene>
    <name evidence="2" type="ORF">SAMN05216275_16015</name>
</gene>
<dbReference type="Pfam" id="PF12728">
    <property type="entry name" value="HTH_17"/>
    <property type="match status" value="1"/>
</dbReference>
<dbReference type="InterPro" id="IPR009061">
    <property type="entry name" value="DNA-bd_dom_put_sf"/>
</dbReference>